<keyword evidence="5 6" id="KW-0472">Membrane</keyword>
<dbReference type="PANTHER" id="PTHR14948:SF25">
    <property type="entry name" value="DUF4190 DOMAIN-CONTAINING PROTEIN"/>
    <property type="match status" value="1"/>
</dbReference>
<accession>A0ABU7CZE5</accession>
<reference evidence="7 8" key="1">
    <citation type="submission" date="2021-06" db="EMBL/GenBank/DDBJ databases">
        <authorList>
            <person name="Palmer J.M."/>
        </authorList>
    </citation>
    <scope>NUCLEOTIDE SEQUENCE [LARGE SCALE GENOMIC DNA]</scope>
    <source>
        <strain evidence="7 8">CL_MEX2019</strain>
        <tissue evidence="7">Muscle</tissue>
    </source>
</reference>
<evidence type="ECO:0000313" key="8">
    <source>
        <dbReference type="Proteomes" id="UP001352852"/>
    </source>
</evidence>
<evidence type="ECO:0000256" key="3">
    <source>
        <dbReference type="ARBA" id="ARBA00022692"/>
    </source>
</evidence>
<comment type="caution">
    <text evidence="7">The sequence shown here is derived from an EMBL/GenBank/DDBJ whole genome shotgun (WGS) entry which is preliminary data.</text>
</comment>
<keyword evidence="4 6" id="KW-1133">Transmembrane helix</keyword>
<protein>
    <submittedName>
        <fullName evidence="7">Uncharacterized protein</fullName>
    </submittedName>
</protein>
<evidence type="ECO:0000256" key="2">
    <source>
        <dbReference type="ARBA" id="ARBA00006843"/>
    </source>
</evidence>
<dbReference type="Pfam" id="PF04505">
    <property type="entry name" value="CD225"/>
    <property type="match status" value="1"/>
</dbReference>
<evidence type="ECO:0000256" key="1">
    <source>
        <dbReference type="ARBA" id="ARBA00004370"/>
    </source>
</evidence>
<dbReference type="Proteomes" id="UP001352852">
    <property type="component" value="Unassembled WGS sequence"/>
</dbReference>
<proteinExistence type="inferred from homology"/>
<evidence type="ECO:0000313" key="7">
    <source>
        <dbReference type="EMBL" id="MED6268084.1"/>
    </source>
</evidence>
<comment type="similarity">
    <text evidence="2">Belongs to the CD225/Dispanin family.</text>
</comment>
<feature type="transmembrane region" description="Helical" evidence="6">
    <location>
        <begin position="108"/>
        <end position="127"/>
    </location>
</feature>
<evidence type="ECO:0000256" key="4">
    <source>
        <dbReference type="ARBA" id="ARBA00022989"/>
    </source>
</evidence>
<dbReference type="EMBL" id="JAHUTJ010009843">
    <property type="protein sequence ID" value="MED6268084.1"/>
    <property type="molecule type" value="Genomic_DNA"/>
</dbReference>
<dbReference type="PANTHER" id="PTHR14948">
    <property type="entry name" value="NG5"/>
    <property type="match status" value="1"/>
</dbReference>
<keyword evidence="3 6" id="KW-0812">Transmembrane</keyword>
<evidence type="ECO:0000256" key="5">
    <source>
        <dbReference type="ARBA" id="ARBA00023136"/>
    </source>
</evidence>
<keyword evidence="8" id="KW-1185">Reference proteome</keyword>
<comment type="subcellular location">
    <subcellularLocation>
        <location evidence="1">Membrane</location>
    </subcellularLocation>
</comment>
<evidence type="ECO:0000256" key="6">
    <source>
        <dbReference type="SAM" id="Phobius"/>
    </source>
</evidence>
<sequence length="132" mass="14234">MALWSKSSPASFCLSRYAPPLRPPVRHAGHGNKTFPLGGFIISVTSELRRLLSCACSNVRPKWMTPTSAACCCWPLGMAALHYSKKVKAANAAGDIEAAEDASTTAKILNIISFISGLIILSFVIFFEVTMQ</sequence>
<dbReference type="InterPro" id="IPR051423">
    <property type="entry name" value="CD225/Dispanin"/>
</dbReference>
<dbReference type="InterPro" id="IPR007593">
    <property type="entry name" value="CD225/Dispanin_fam"/>
</dbReference>
<name>A0ABU7CZE5_9TELE</name>
<gene>
    <name evidence="7" type="ORF">CHARACLAT_018676</name>
</gene>
<organism evidence="7 8">
    <name type="scientific">Characodon lateralis</name>
    <dbReference type="NCBI Taxonomy" id="208331"/>
    <lineage>
        <taxon>Eukaryota</taxon>
        <taxon>Metazoa</taxon>
        <taxon>Chordata</taxon>
        <taxon>Craniata</taxon>
        <taxon>Vertebrata</taxon>
        <taxon>Euteleostomi</taxon>
        <taxon>Actinopterygii</taxon>
        <taxon>Neopterygii</taxon>
        <taxon>Teleostei</taxon>
        <taxon>Neoteleostei</taxon>
        <taxon>Acanthomorphata</taxon>
        <taxon>Ovalentaria</taxon>
        <taxon>Atherinomorphae</taxon>
        <taxon>Cyprinodontiformes</taxon>
        <taxon>Goodeidae</taxon>
        <taxon>Characodon</taxon>
    </lineage>
</organism>